<dbReference type="PANTHER" id="PTHR13903">
    <property type="entry name" value="PIRIN-RELATED"/>
    <property type="match status" value="1"/>
</dbReference>
<dbReference type="InterPro" id="IPR014710">
    <property type="entry name" value="RmlC-like_jellyroll"/>
</dbReference>
<dbReference type="PANTHER" id="PTHR13903:SF8">
    <property type="entry name" value="PIRIN"/>
    <property type="match status" value="1"/>
</dbReference>
<feature type="domain" description="Pirin C-terminal" evidence="5">
    <location>
        <begin position="173"/>
        <end position="279"/>
    </location>
</feature>
<feature type="domain" description="Pirin N-terminal" evidence="4">
    <location>
        <begin position="48"/>
        <end position="120"/>
    </location>
</feature>
<feature type="binding site" evidence="2">
    <location>
        <position position="59"/>
    </location>
    <ligand>
        <name>Fe cation</name>
        <dbReference type="ChEBI" id="CHEBI:24875"/>
    </ligand>
</feature>
<dbReference type="InterPro" id="IPR011051">
    <property type="entry name" value="RmlC_Cupin_sf"/>
</dbReference>
<evidence type="ECO:0000259" key="4">
    <source>
        <dbReference type="Pfam" id="PF02678"/>
    </source>
</evidence>
<dbReference type="KEGG" id="laj:A0128_03625"/>
<evidence type="ECO:0000256" key="2">
    <source>
        <dbReference type="PIRSR" id="PIRSR006232-1"/>
    </source>
</evidence>
<keyword evidence="2" id="KW-0479">Metal-binding</keyword>
<dbReference type="PIRSF" id="PIRSF006232">
    <property type="entry name" value="Pirin"/>
    <property type="match status" value="1"/>
</dbReference>
<keyword evidence="7" id="KW-1185">Reference proteome</keyword>
<dbReference type="InterPro" id="IPR003829">
    <property type="entry name" value="Pirin_N_dom"/>
</dbReference>
<evidence type="ECO:0000259" key="5">
    <source>
        <dbReference type="Pfam" id="PF05726"/>
    </source>
</evidence>
<evidence type="ECO:0000313" key="6">
    <source>
        <dbReference type="EMBL" id="AOP33030.1"/>
    </source>
</evidence>
<feature type="binding site" evidence="2">
    <location>
        <position position="103"/>
    </location>
    <ligand>
        <name>Fe cation</name>
        <dbReference type="ChEBI" id="CHEBI:24875"/>
    </ligand>
</feature>
<dbReference type="Gene3D" id="2.60.120.10">
    <property type="entry name" value="Jelly Rolls"/>
    <property type="match status" value="2"/>
</dbReference>
<evidence type="ECO:0000256" key="1">
    <source>
        <dbReference type="ARBA" id="ARBA00008416"/>
    </source>
</evidence>
<protein>
    <submittedName>
        <fullName evidence="6">Pirin</fullName>
    </submittedName>
</protein>
<feature type="binding site" evidence="2">
    <location>
        <position position="105"/>
    </location>
    <ligand>
        <name>Fe cation</name>
        <dbReference type="ChEBI" id="CHEBI:24875"/>
    </ligand>
</feature>
<comment type="cofactor">
    <cofactor evidence="2">
        <name>Fe cation</name>
        <dbReference type="ChEBI" id="CHEBI:24875"/>
    </cofactor>
    <text evidence="2">Binds 1 Fe cation per subunit.</text>
</comment>
<keyword evidence="2" id="KW-0408">Iron</keyword>
<feature type="binding site" evidence="2">
    <location>
        <position position="61"/>
    </location>
    <ligand>
        <name>Fe cation</name>
        <dbReference type="ChEBI" id="CHEBI:24875"/>
    </ligand>
</feature>
<dbReference type="EMBL" id="CP015217">
    <property type="protein sequence ID" value="AOP33030.1"/>
    <property type="molecule type" value="Genomic_DNA"/>
</dbReference>
<evidence type="ECO:0000313" key="7">
    <source>
        <dbReference type="Proteomes" id="UP000094197"/>
    </source>
</evidence>
<organism evidence="6 7">
    <name type="scientific">Leptospira tipperaryensis</name>
    <dbReference type="NCBI Taxonomy" id="2564040"/>
    <lineage>
        <taxon>Bacteria</taxon>
        <taxon>Pseudomonadati</taxon>
        <taxon>Spirochaetota</taxon>
        <taxon>Spirochaetia</taxon>
        <taxon>Leptospirales</taxon>
        <taxon>Leptospiraceae</taxon>
        <taxon>Leptospira</taxon>
    </lineage>
</organism>
<accession>A0A1D7UTU8</accession>
<dbReference type="RefSeq" id="WP_069606274.1">
    <property type="nucleotide sequence ID" value="NZ_CP015217.1"/>
</dbReference>
<gene>
    <name evidence="6" type="ORF">A0128_03625</name>
</gene>
<dbReference type="Pfam" id="PF05726">
    <property type="entry name" value="Pirin_C"/>
    <property type="match status" value="1"/>
</dbReference>
<sequence>MKTHNVIQREIEEKWNLIPRVDSPIHKAGIILPPGDWERFDPFLLMAEDNMRKGAFDFHPHRGIETVSYMIDGVMDHRDNAGNKGTLNKGDTQWMSAGKGLLHLEEAPEGHFAHLLQLWVNLPADKKMSEPRYQDILYRDTPIRNEDGVQYRVISGSSGDVKSNTQNYANVTMVEITIKAGHTAKQDLKPDYNGFLYVLEGNGIFGADQVRAGKQELLWMKPSVEYDSEIQVHAIQDLKVLLIAGKPLREPVFAHGPFVMNTEEQIIQAFADYRSGKFGEWIH</sequence>
<name>A0A1D7UTU8_9LEPT</name>
<dbReference type="GO" id="GO:0046872">
    <property type="term" value="F:metal ion binding"/>
    <property type="evidence" value="ECO:0007669"/>
    <property type="project" value="UniProtKB-KW"/>
</dbReference>
<proteinExistence type="inferred from homology"/>
<dbReference type="Proteomes" id="UP000094197">
    <property type="component" value="Chromosome 1"/>
</dbReference>
<dbReference type="InterPro" id="IPR008778">
    <property type="entry name" value="Pirin_C_dom"/>
</dbReference>
<dbReference type="InterPro" id="IPR012093">
    <property type="entry name" value="Pirin"/>
</dbReference>
<dbReference type="OrthoDB" id="321327at2"/>
<dbReference type="AlphaFoldDB" id="A0A1D7UTU8"/>
<comment type="similarity">
    <text evidence="1 3">Belongs to the pirin family.</text>
</comment>
<dbReference type="CDD" id="cd02909">
    <property type="entry name" value="cupin_pirin_N"/>
    <property type="match status" value="1"/>
</dbReference>
<evidence type="ECO:0000256" key="3">
    <source>
        <dbReference type="RuleBase" id="RU003457"/>
    </source>
</evidence>
<reference evidence="6 7" key="1">
    <citation type="submission" date="2016-04" db="EMBL/GenBank/DDBJ databases">
        <title>Complete genome seqeunce of Leptospira alstonii serovar Room22.</title>
        <authorList>
            <person name="Nally J.E."/>
            <person name="Bayles D.O."/>
            <person name="Hurley D."/>
            <person name="Fanning S."/>
            <person name="McMahon B.J."/>
            <person name="Arent Z."/>
        </authorList>
    </citation>
    <scope>NUCLEOTIDE SEQUENCE [LARGE SCALE GENOMIC DNA]</scope>
    <source>
        <strain evidence="6 7">GWTS #1</strain>
    </source>
</reference>
<dbReference type="Pfam" id="PF02678">
    <property type="entry name" value="Pirin"/>
    <property type="match status" value="1"/>
</dbReference>
<dbReference type="CDD" id="cd02247">
    <property type="entry name" value="cupin_pirin_C"/>
    <property type="match status" value="1"/>
</dbReference>
<dbReference type="SUPFAM" id="SSF51182">
    <property type="entry name" value="RmlC-like cupins"/>
    <property type="match status" value="1"/>
</dbReference>